<proteinExistence type="predicted"/>
<evidence type="ECO:0000313" key="3">
    <source>
        <dbReference type="Proteomes" id="UP000015101"/>
    </source>
</evidence>
<evidence type="ECO:0000313" key="1">
    <source>
        <dbReference type="EMBL" id="ESN91507.1"/>
    </source>
</evidence>
<gene>
    <name evidence="2" type="primary">20201102</name>
    <name evidence="1" type="ORF">HELRODRAFT_165549</name>
</gene>
<dbReference type="EMBL" id="KB097700">
    <property type="protein sequence ID" value="ESN91507.1"/>
    <property type="molecule type" value="Genomic_DNA"/>
</dbReference>
<dbReference type="Proteomes" id="UP000015101">
    <property type="component" value="Unassembled WGS sequence"/>
</dbReference>
<reference evidence="2" key="3">
    <citation type="submission" date="2015-06" db="UniProtKB">
        <authorList>
            <consortium name="EnsemblMetazoa"/>
        </authorList>
    </citation>
    <scope>IDENTIFICATION</scope>
</reference>
<dbReference type="EnsemblMetazoa" id="HelroT165549">
    <property type="protein sequence ID" value="HelroP165549"/>
    <property type="gene ID" value="HelroG165549"/>
</dbReference>
<sequence length="189" mass="22155">MFARYYDNDHEIKPKYSTQVLIGNWYEDRFHLNSFFITKYFQPDRNLPIPVKIENDGFRRYDSSSGNFVVIPHKAIHPLDSTLKTSAGTSKDILKPPPVIKQDNHTKRATLKDISDVNKQIWREKNLLESGRSTTYRRDFRVWPGIPRWMSEANISDRVDRLGDRTNRQNHSHLATYVPPTDVPRLVAM</sequence>
<dbReference type="InParanoid" id="T1EX02"/>
<dbReference type="HOGENOM" id="CLU_1435906_0_0_1"/>
<keyword evidence="3" id="KW-1185">Reference proteome</keyword>
<protein>
    <submittedName>
        <fullName evidence="1 2">Uncharacterized protein</fullName>
    </submittedName>
</protein>
<dbReference type="EMBL" id="AMQM01002091">
    <property type="status" value="NOT_ANNOTATED_CDS"/>
    <property type="molecule type" value="Genomic_DNA"/>
</dbReference>
<organism evidence="2 3">
    <name type="scientific">Helobdella robusta</name>
    <name type="common">Californian leech</name>
    <dbReference type="NCBI Taxonomy" id="6412"/>
    <lineage>
        <taxon>Eukaryota</taxon>
        <taxon>Metazoa</taxon>
        <taxon>Spiralia</taxon>
        <taxon>Lophotrochozoa</taxon>
        <taxon>Annelida</taxon>
        <taxon>Clitellata</taxon>
        <taxon>Hirudinea</taxon>
        <taxon>Rhynchobdellida</taxon>
        <taxon>Glossiphoniidae</taxon>
        <taxon>Helobdella</taxon>
    </lineage>
</organism>
<dbReference type="AlphaFoldDB" id="T1EX02"/>
<name>T1EX02_HELRO</name>
<dbReference type="CTD" id="20201102"/>
<evidence type="ECO:0000313" key="2">
    <source>
        <dbReference type="EnsemblMetazoa" id="HelroP165549"/>
    </source>
</evidence>
<accession>T1EX02</accession>
<reference evidence="1 3" key="2">
    <citation type="journal article" date="2013" name="Nature">
        <title>Insights into bilaterian evolution from three spiralian genomes.</title>
        <authorList>
            <person name="Simakov O."/>
            <person name="Marletaz F."/>
            <person name="Cho S.J."/>
            <person name="Edsinger-Gonzales E."/>
            <person name="Havlak P."/>
            <person name="Hellsten U."/>
            <person name="Kuo D.H."/>
            <person name="Larsson T."/>
            <person name="Lv J."/>
            <person name="Arendt D."/>
            <person name="Savage R."/>
            <person name="Osoegawa K."/>
            <person name="de Jong P."/>
            <person name="Grimwood J."/>
            <person name="Chapman J.A."/>
            <person name="Shapiro H."/>
            <person name="Aerts A."/>
            <person name="Otillar R.P."/>
            <person name="Terry A.Y."/>
            <person name="Boore J.L."/>
            <person name="Grigoriev I.V."/>
            <person name="Lindberg D.R."/>
            <person name="Seaver E.C."/>
            <person name="Weisblat D.A."/>
            <person name="Putnam N.H."/>
            <person name="Rokhsar D.S."/>
        </authorList>
    </citation>
    <scope>NUCLEOTIDE SEQUENCE</scope>
</reference>
<dbReference type="KEGG" id="hro:HELRODRAFT_165549"/>
<dbReference type="RefSeq" id="XP_009030355.1">
    <property type="nucleotide sequence ID" value="XM_009032107.1"/>
</dbReference>
<dbReference type="GeneID" id="20201102"/>
<reference evidence="3" key="1">
    <citation type="submission" date="2012-12" db="EMBL/GenBank/DDBJ databases">
        <authorList>
            <person name="Hellsten U."/>
            <person name="Grimwood J."/>
            <person name="Chapman J.A."/>
            <person name="Shapiro H."/>
            <person name="Aerts A."/>
            <person name="Otillar R.P."/>
            <person name="Terry A.Y."/>
            <person name="Boore J.L."/>
            <person name="Simakov O."/>
            <person name="Marletaz F."/>
            <person name="Cho S.-J."/>
            <person name="Edsinger-Gonzales E."/>
            <person name="Havlak P."/>
            <person name="Kuo D.-H."/>
            <person name="Larsson T."/>
            <person name="Lv J."/>
            <person name="Arendt D."/>
            <person name="Savage R."/>
            <person name="Osoegawa K."/>
            <person name="de Jong P."/>
            <person name="Lindberg D.R."/>
            <person name="Seaver E.C."/>
            <person name="Weisblat D.A."/>
            <person name="Putnam N.H."/>
            <person name="Grigoriev I.V."/>
            <person name="Rokhsar D.S."/>
        </authorList>
    </citation>
    <scope>NUCLEOTIDE SEQUENCE</scope>
</reference>